<reference evidence="2 3" key="1">
    <citation type="submission" date="2020-04" db="EMBL/GenBank/DDBJ databases">
        <title>MicrobeNet Type strains.</title>
        <authorList>
            <person name="Nicholson A.C."/>
        </authorList>
    </citation>
    <scope>NUCLEOTIDE SEQUENCE [LARGE SCALE GENOMIC DNA]</scope>
    <source>
        <strain evidence="2 3">DSM 45078</strain>
    </source>
</reference>
<sequence>MREASRIDAFCRYDESRGTSAATDFHLRSGGIRPAIGGNSSLDDCLQLIAMDCFAARLIGSEQTHHSPSLVDKHPLMPTVRRWLRNESEPLTQLLRDAFAATDEADLRGRDRVTYNEQIEVDWSTGGGGSLSLRDIGTHIISSLLIDEDLDARVLIRVAEAVRDGLGRARRLAAGETVPVKTLIALGDLTLPRGAGPIEIAGGRIRRPTVLDRRLNSFAAEPDLILEVDQPVRFIEARLSPPPVHNGHEQLTRFVASSERRKKFLPELIQASEDLQETIRRVRFAIVLASPNEEVFRPVWRFTRQNHPLTSSGSNSHQPNPSPGVVKTQLPPQIDAGTAVEIAEWAKKMAGLPDALKVGRRRLLKATTDRPDPLDKFIDAVIVWESMFGTETETSFRVTGSMALLLEPENIEARKALHKRLSDLYSHRSKLVHGAVGHDRESSKFKMADVPEHANDAVRYAIDCFKRILDDKGLFPLDSAARSKRIMLGF</sequence>
<proteinExistence type="predicted"/>
<dbReference type="RefSeq" id="WP_157112831.1">
    <property type="nucleotide sequence ID" value="NZ_JAAXOO010000004.1"/>
</dbReference>
<gene>
    <name evidence="2" type="ORF">HGA13_17725</name>
</gene>
<dbReference type="Proteomes" id="UP000565715">
    <property type="component" value="Unassembled WGS sequence"/>
</dbReference>
<protein>
    <recommendedName>
        <fullName evidence="4">Apea-like HEPN domain-containing protein</fullName>
    </recommendedName>
</protein>
<evidence type="ECO:0000313" key="2">
    <source>
        <dbReference type="EMBL" id="NKY34896.1"/>
    </source>
</evidence>
<name>A0A846XJS7_9NOCA</name>
<evidence type="ECO:0000256" key="1">
    <source>
        <dbReference type="SAM" id="MobiDB-lite"/>
    </source>
</evidence>
<evidence type="ECO:0000313" key="3">
    <source>
        <dbReference type="Proteomes" id="UP000565715"/>
    </source>
</evidence>
<accession>A0A846XJS7</accession>
<comment type="caution">
    <text evidence="2">The sequence shown here is derived from an EMBL/GenBank/DDBJ whole genome shotgun (WGS) entry which is preliminary data.</text>
</comment>
<feature type="region of interest" description="Disordered" evidence="1">
    <location>
        <begin position="307"/>
        <end position="328"/>
    </location>
</feature>
<organism evidence="2 3">
    <name type="scientific">Nocardia speluncae</name>
    <dbReference type="NCBI Taxonomy" id="419477"/>
    <lineage>
        <taxon>Bacteria</taxon>
        <taxon>Bacillati</taxon>
        <taxon>Actinomycetota</taxon>
        <taxon>Actinomycetes</taxon>
        <taxon>Mycobacteriales</taxon>
        <taxon>Nocardiaceae</taxon>
        <taxon>Nocardia</taxon>
    </lineage>
</organism>
<evidence type="ECO:0008006" key="4">
    <source>
        <dbReference type="Google" id="ProtNLM"/>
    </source>
</evidence>
<dbReference type="AlphaFoldDB" id="A0A846XJS7"/>
<dbReference type="EMBL" id="JAAXOO010000004">
    <property type="protein sequence ID" value="NKY34896.1"/>
    <property type="molecule type" value="Genomic_DNA"/>
</dbReference>
<feature type="compositionally biased region" description="Polar residues" evidence="1">
    <location>
        <begin position="307"/>
        <end position="319"/>
    </location>
</feature>
<keyword evidence="3" id="KW-1185">Reference proteome</keyword>